<gene>
    <name evidence="4" type="ORF">ACFO60_22225</name>
</gene>
<dbReference type="EMBL" id="JBHSFP010000016">
    <property type="protein sequence ID" value="MFC4533496.1"/>
    <property type="molecule type" value="Genomic_DNA"/>
</dbReference>
<proteinExistence type="predicted"/>
<keyword evidence="2" id="KW-1133">Transmembrane helix</keyword>
<evidence type="ECO:0000256" key="2">
    <source>
        <dbReference type="SAM" id="Phobius"/>
    </source>
</evidence>
<dbReference type="RefSeq" id="WP_380843024.1">
    <property type="nucleotide sequence ID" value="NZ_JBHSFP010000016.1"/>
</dbReference>
<evidence type="ECO:0000256" key="3">
    <source>
        <dbReference type="SAM" id="SignalP"/>
    </source>
</evidence>
<keyword evidence="2" id="KW-0812">Transmembrane</keyword>
<evidence type="ECO:0008006" key="6">
    <source>
        <dbReference type="Google" id="ProtNLM"/>
    </source>
</evidence>
<dbReference type="Proteomes" id="UP001596004">
    <property type="component" value="Unassembled WGS sequence"/>
</dbReference>
<sequence length="202" mass="20360">MNTTLRYAMTVLLAGLALLLGAPAASAHGGPIKLEVVGDGAHNVNVLVTYKEDDHPVTETVTATLLATAADGRSFGPIPLRSSPEGQNLYHAAEPLPGGEWQVTVTATDPAKARETVKVTVKDPATGAEPAAPAPAPLNNAAAPASGDAAAKARSAANAAASSPDDGAPAGTLLIIGVVTLAAAIGMVTWLRLGRTRLTPRR</sequence>
<feature type="chain" id="PRO_5046556515" description="Copper resistance protein CopC" evidence="3">
    <location>
        <begin position="28"/>
        <end position="202"/>
    </location>
</feature>
<name>A0ABV9CKA8_9ACTN</name>
<organism evidence="4 5">
    <name type="scientific">Sphaerisporangium dianthi</name>
    <dbReference type="NCBI Taxonomy" id="1436120"/>
    <lineage>
        <taxon>Bacteria</taxon>
        <taxon>Bacillati</taxon>
        <taxon>Actinomycetota</taxon>
        <taxon>Actinomycetes</taxon>
        <taxon>Streptosporangiales</taxon>
        <taxon>Streptosporangiaceae</taxon>
        <taxon>Sphaerisporangium</taxon>
    </lineage>
</organism>
<protein>
    <recommendedName>
        <fullName evidence="6">Copper resistance protein CopC</fullName>
    </recommendedName>
</protein>
<reference evidence="5" key="1">
    <citation type="journal article" date="2019" name="Int. J. Syst. Evol. Microbiol.">
        <title>The Global Catalogue of Microorganisms (GCM) 10K type strain sequencing project: providing services to taxonomists for standard genome sequencing and annotation.</title>
        <authorList>
            <consortium name="The Broad Institute Genomics Platform"/>
            <consortium name="The Broad Institute Genome Sequencing Center for Infectious Disease"/>
            <person name="Wu L."/>
            <person name="Ma J."/>
        </authorList>
    </citation>
    <scope>NUCLEOTIDE SEQUENCE [LARGE SCALE GENOMIC DNA]</scope>
    <source>
        <strain evidence="5">CGMCC 4.7132</strain>
    </source>
</reference>
<keyword evidence="3" id="KW-0732">Signal</keyword>
<evidence type="ECO:0000256" key="1">
    <source>
        <dbReference type="SAM" id="MobiDB-lite"/>
    </source>
</evidence>
<evidence type="ECO:0000313" key="5">
    <source>
        <dbReference type="Proteomes" id="UP001596004"/>
    </source>
</evidence>
<evidence type="ECO:0000313" key="4">
    <source>
        <dbReference type="EMBL" id="MFC4533496.1"/>
    </source>
</evidence>
<feature type="transmembrane region" description="Helical" evidence="2">
    <location>
        <begin position="173"/>
        <end position="193"/>
    </location>
</feature>
<keyword evidence="2" id="KW-0472">Membrane</keyword>
<accession>A0ABV9CKA8</accession>
<comment type="caution">
    <text evidence="4">The sequence shown here is derived from an EMBL/GenBank/DDBJ whole genome shotgun (WGS) entry which is preliminary data.</text>
</comment>
<feature type="signal peptide" evidence="3">
    <location>
        <begin position="1"/>
        <end position="27"/>
    </location>
</feature>
<feature type="compositionally biased region" description="Low complexity" evidence="1">
    <location>
        <begin position="124"/>
        <end position="147"/>
    </location>
</feature>
<feature type="region of interest" description="Disordered" evidence="1">
    <location>
        <begin position="122"/>
        <end position="147"/>
    </location>
</feature>
<keyword evidence="5" id="KW-1185">Reference proteome</keyword>